<dbReference type="Proteomes" id="UP000588017">
    <property type="component" value="Unassembled WGS sequence"/>
</dbReference>
<evidence type="ECO:0000259" key="12">
    <source>
        <dbReference type="Pfam" id="PF00890"/>
    </source>
</evidence>
<evidence type="ECO:0000259" key="13">
    <source>
        <dbReference type="Pfam" id="PF02910"/>
    </source>
</evidence>
<keyword evidence="7 11" id="KW-0274">FAD</keyword>
<dbReference type="PANTHER" id="PTHR42716">
    <property type="entry name" value="L-ASPARTATE OXIDASE"/>
    <property type="match status" value="1"/>
</dbReference>
<accession>A0A841KC45</accession>
<comment type="cofactor">
    <cofactor evidence="1 11">
        <name>FAD</name>
        <dbReference type="ChEBI" id="CHEBI:57692"/>
    </cofactor>
</comment>
<dbReference type="AlphaFoldDB" id="A0A841KC45"/>
<dbReference type="PANTHER" id="PTHR42716:SF2">
    <property type="entry name" value="L-ASPARTATE OXIDASE, CHLOROPLASTIC"/>
    <property type="match status" value="1"/>
</dbReference>
<dbReference type="GO" id="GO:0034628">
    <property type="term" value="P:'de novo' NAD+ biosynthetic process from L-aspartate"/>
    <property type="evidence" value="ECO:0007669"/>
    <property type="project" value="TreeGrafter"/>
</dbReference>
<comment type="caution">
    <text evidence="14">The sequence shown here is derived from an EMBL/GenBank/DDBJ whole genome shotgun (WGS) entry which is preliminary data.</text>
</comment>
<dbReference type="SUPFAM" id="SSF56425">
    <property type="entry name" value="Succinate dehydrogenase/fumarate reductase flavoprotein, catalytic domain"/>
    <property type="match status" value="1"/>
</dbReference>
<dbReference type="InterPro" id="IPR037099">
    <property type="entry name" value="Fum_R/Succ_DH_flav-like_C_sf"/>
</dbReference>
<sequence>MSGPVLVVGAGLAGLFTALKLAPLPVILVSPHPLGDGAASSWAQGGIAAAIGADDTPDLHLADTIAAGAGLVVEEAARILCSEAPARIDDLVALGVPFARSGDGRLKPSREAAHSRARVLAVDGDRSGLAIVQTLIAAIRRTPTVTVIEGYLLDDLTLAGGRVRGATFRARDGGPGLAVTAPATVLATGGIGGLYAVTTNPPGAVGAGLAAAARHGALVADPEFVQFHPTALDVGRDPAPLATEALRGDGAVLVTRDGRRLMQGAHPALDLAPRDVVARAVHAAILGGDGAFLDARTAPGPEFAGRFPTVHAAAIAAGLDPTRDLLPVAPAAHFHMGGVATDLWGRTSLPGLWAVGEVAATGVHGANRLASNSLLEAVVFGARTAQDVARTLRDAGGPAEATMADLPSAPAPQADPAGVAALRRTMQDHVGVVRDGQGLAAALAEISAMRTGADPVLATMADCAFLIAAAALLRQESRGGHYRADRPFAGPAQRTLTTINALEDALQPRLRQAG</sequence>
<keyword evidence="5 11" id="KW-0285">Flavoprotein</keyword>
<evidence type="ECO:0000256" key="7">
    <source>
        <dbReference type="ARBA" id="ARBA00022827"/>
    </source>
</evidence>
<keyword evidence="6 11" id="KW-0662">Pyridine nucleotide biosynthesis</keyword>
<reference evidence="14 15" key="1">
    <citation type="submission" date="2020-08" db="EMBL/GenBank/DDBJ databases">
        <title>Genomic Encyclopedia of Type Strains, Phase IV (KMG-IV): sequencing the most valuable type-strain genomes for metagenomic binning, comparative biology and taxonomic classification.</title>
        <authorList>
            <person name="Goeker M."/>
        </authorList>
    </citation>
    <scope>NUCLEOTIDE SEQUENCE [LARGE SCALE GENOMIC DNA]</scope>
    <source>
        <strain evidence="14 15">DSM 101465</strain>
    </source>
</reference>
<dbReference type="InterPro" id="IPR036188">
    <property type="entry name" value="FAD/NAD-bd_sf"/>
</dbReference>
<evidence type="ECO:0000256" key="2">
    <source>
        <dbReference type="ARBA" id="ARBA00004950"/>
    </source>
</evidence>
<dbReference type="NCBIfam" id="NF005701">
    <property type="entry name" value="PRK07512.1"/>
    <property type="match status" value="1"/>
</dbReference>
<dbReference type="GO" id="GO:0008734">
    <property type="term" value="F:L-aspartate oxidase activity"/>
    <property type="evidence" value="ECO:0007669"/>
    <property type="project" value="UniProtKB-UniRule"/>
</dbReference>
<comment type="similarity">
    <text evidence="3 11">Belongs to the FAD-dependent oxidoreductase 2 family. NadB subfamily.</text>
</comment>
<dbReference type="SUPFAM" id="SSF46977">
    <property type="entry name" value="Succinate dehydrogenase/fumarate reductase flavoprotein C-terminal domain"/>
    <property type="match status" value="1"/>
</dbReference>
<evidence type="ECO:0000256" key="8">
    <source>
        <dbReference type="ARBA" id="ARBA00023002"/>
    </source>
</evidence>
<evidence type="ECO:0000313" key="14">
    <source>
        <dbReference type="EMBL" id="MBB6168484.1"/>
    </source>
</evidence>
<evidence type="ECO:0000256" key="5">
    <source>
        <dbReference type="ARBA" id="ARBA00022630"/>
    </source>
</evidence>
<dbReference type="InterPro" id="IPR015939">
    <property type="entry name" value="Fum_Rdtase/Succ_DH_flav-like_C"/>
</dbReference>
<dbReference type="Gene3D" id="3.90.700.10">
    <property type="entry name" value="Succinate dehydrogenase/fumarate reductase flavoprotein, catalytic domain"/>
    <property type="match status" value="1"/>
</dbReference>
<dbReference type="PRINTS" id="PR00368">
    <property type="entry name" value="FADPNR"/>
</dbReference>
<dbReference type="UniPathway" id="UPA00253">
    <property type="reaction ID" value="UER00326"/>
</dbReference>
<dbReference type="Gene3D" id="3.50.50.60">
    <property type="entry name" value="FAD/NAD(P)-binding domain"/>
    <property type="match status" value="1"/>
</dbReference>
<evidence type="ECO:0000256" key="1">
    <source>
        <dbReference type="ARBA" id="ARBA00001974"/>
    </source>
</evidence>
<evidence type="ECO:0000256" key="3">
    <source>
        <dbReference type="ARBA" id="ARBA00008562"/>
    </source>
</evidence>
<name>A0A841KC45_9HYPH</name>
<comment type="catalytic activity">
    <reaction evidence="9">
        <text>L-aspartate + O2 = iminosuccinate + H2O2</text>
        <dbReference type="Rhea" id="RHEA:25876"/>
        <dbReference type="ChEBI" id="CHEBI:15379"/>
        <dbReference type="ChEBI" id="CHEBI:16240"/>
        <dbReference type="ChEBI" id="CHEBI:29991"/>
        <dbReference type="ChEBI" id="CHEBI:77875"/>
        <dbReference type="EC" id="1.4.3.16"/>
    </reaction>
    <physiologicalReaction direction="left-to-right" evidence="9">
        <dbReference type="Rhea" id="RHEA:25877"/>
    </physiologicalReaction>
</comment>
<keyword evidence="15" id="KW-1185">Reference proteome</keyword>
<evidence type="ECO:0000256" key="6">
    <source>
        <dbReference type="ARBA" id="ARBA00022642"/>
    </source>
</evidence>
<dbReference type="FunFam" id="3.90.700.10:FF:000002">
    <property type="entry name" value="L-aspartate oxidase"/>
    <property type="match status" value="1"/>
</dbReference>
<protein>
    <recommendedName>
        <fullName evidence="4 10">L-aspartate oxidase</fullName>
        <ecNumber evidence="4 10">1.4.3.16</ecNumber>
    </recommendedName>
</protein>
<evidence type="ECO:0000256" key="10">
    <source>
        <dbReference type="NCBIfam" id="TIGR00551"/>
    </source>
</evidence>
<comment type="subcellular location">
    <subcellularLocation>
        <location evidence="11">Cytoplasm</location>
    </subcellularLocation>
</comment>
<dbReference type="Pfam" id="PF00890">
    <property type="entry name" value="FAD_binding_2"/>
    <property type="match status" value="1"/>
</dbReference>
<feature type="domain" description="FAD-dependent oxidoreductase 2 FAD-binding" evidence="12">
    <location>
        <begin position="5"/>
        <end position="374"/>
    </location>
</feature>
<evidence type="ECO:0000256" key="11">
    <source>
        <dbReference type="RuleBase" id="RU362049"/>
    </source>
</evidence>
<dbReference type="SUPFAM" id="SSF51905">
    <property type="entry name" value="FAD/NAD(P)-binding domain"/>
    <property type="match status" value="1"/>
</dbReference>
<dbReference type="EC" id="1.4.3.16" evidence="4 10"/>
<dbReference type="InterPro" id="IPR027477">
    <property type="entry name" value="Succ_DH/fumarate_Rdtase_cat_sf"/>
</dbReference>
<dbReference type="GO" id="GO:0005737">
    <property type="term" value="C:cytoplasm"/>
    <property type="evidence" value="ECO:0007669"/>
    <property type="project" value="UniProtKB-SubCell"/>
</dbReference>
<dbReference type="EMBL" id="JACHEH010000004">
    <property type="protein sequence ID" value="MBB6168484.1"/>
    <property type="molecule type" value="Genomic_DNA"/>
</dbReference>
<dbReference type="RefSeq" id="WP_183334788.1">
    <property type="nucleotide sequence ID" value="NZ_BMHX01000004.1"/>
</dbReference>
<dbReference type="InterPro" id="IPR005288">
    <property type="entry name" value="NadB"/>
</dbReference>
<comment type="pathway">
    <text evidence="2 11">Cofactor biosynthesis; NAD(+) biosynthesis; iminoaspartate from L-aspartate (oxidase route): step 1/1.</text>
</comment>
<dbReference type="Gene3D" id="1.20.58.100">
    <property type="entry name" value="Fumarate reductase/succinate dehydrogenase flavoprotein-like, C-terminal domain"/>
    <property type="match status" value="1"/>
</dbReference>
<comment type="function">
    <text evidence="11">Catalyzes the oxidation of L-aspartate to iminoaspartate.</text>
</comment>
<dbReference type="InterPro" id="IPR003953">
    <property type="entry name" value="FAD-dep_OxRdtase_2_FAD-bd"/>
</dbReference>
<gene>
    <name evidence="14" type="ORF">HNQ73_002114</name>
</gene>
<evidence type="ECO:0000256" key="9">
    <source>
        <dbReference type="ARBA" id="ARBA00048305"/>
    </source>
</evidence>
<keyword evidence="8 11" id="KW-0560">Oxidoreductase</keyword>
<proteinExistence type="inferred from homology"/>
<dbReference type="Pfam" id="PF02910">
    <property type="entry name" value="Succ_DH_flav_C"/>
    <property type="match status" value="1"/>
</dbReference>
<dbReference type="NCBIfam" id="TIGR00551">
    <property type="entry name" value="nadB"/>
    <property type="match status" value="1"/>
</dbReference>
<organism evidence="14 15">
    <name type="scientific">Chelatococcus composti</name>
    <dbReference type="NCBI Taxonomy" id="1743235"/>
    <lineage>
        <taxon>Bacteria</taxon>
        <taxon>Pseudomonadati</taxon>
        <taxon>Pseudomonadota</taxon>
        <taxon>Alphaproteobacteria</taxon>
        <taxon>Hyphomicrobiales</taxon>
        <taxon>Chelatococcaceae</taxon>
        <taxon>Chelatococcus</taxon>
    </lineage>
</organism>
<evidence type="ECO:0000313" key="15">
    <source>
        <dbReference type="Proteomes" id="UP000588017"/>
    </source>
</evidence>
<feature type="domain" description="Fumarate reductase/succinate dehydrogenase flavoprotein-like C-terminal" evidence="13">
    <location>
        <begin position="457"/>
        <end position="487"/>
    </location>
</feature>
<evidence type="ECO:0000256" key="4">
    <source>
        <dbReference type="ARBA" id="ARBA00012173"/>
    </source>
</evidence>